<evidence type="ECO:0000313" key="2">
    <source>
        <dbReference type="EMBL" id="JAH77354.1"/>
    </source>
</evidence>
<sequence>MVVQWVALSPHCKKVLGLNLSLGLSVWACSPLVLMLWFPLSG</sequence>
<reference evidence="2" key="1">
    <citation type="submission" date="2014-11" db="EMBL/GenBank/DDBJ databases">
        <authorList>
            <person name="Amaro Gonzalez C."/>
        </authorList>
    </citation>
    <scope>NUCLEOTIDE SEQUENCE</scope>
</reference>
<keyword evidence="1" id="KW-1133">Transmembrane helix</keyword>
<proteinExistence type="predicted"/>
<name>A0A0E9VGV9_ANGAN</name>
<accession>A0A0E9VGV9</accession>
<protein>
    <submittedName>
        <fullName evidence="2">Uncharacterized protein</fullName>
    </submittedName>
</protein>
<keyword evidence="1" id="KW-0472">Membrane</keyword>
<dbReference type="AlphaFoldDB" id="A0A0E9VGV9"/>
<dbReference type="EMBL" id="GBXM01031223">
    <property type="protein sequence ID" value="JAH77354.1"/>
    <property type="molecule type" value="Transcribed_RNA"/>
</dbReference>
<evidence type="ECO:0000256" key="1">
    <source>
        <dbReference type="SAM" id="Phobius"/>
    </source>
</evidence>
<organism evidence="2">
    <name type="scientific">Anguilla anguilla</name>
    <name type="common">European freshwater eel</name>
    <name type="synonym">Muraena anguilla</name>
    <dbReference type="NCBI Taxonomy" id="7936"/>
    <lineage>
        <taxon>Eukaryota</taxon>
        <taxon>Metazoa</taxon>
        <taxon>Chordata</taxon>
        <taxon>Craniata</taxon>
        <taxon>Vertebrata</taxon>
        <taxon>Euteleostomi</taxon>
        <taxon>Actinopterygii</taxon>
        <taxon>Neopterygii</taxon>
        <taxon>Teleostei</taxon>
        <taxon>Anguilliformes</taxon>
        <taxon>Anguillidae</taxon>
        <taxon>Anguilla</taxon>
    </lineage>
</organism>
<keyword evidence="1" id="KW-0812">Transmembrane</keyword>
<reference evidence="2" key="2">
    <citation type="journal article" date="2015" name="Fish Shellfish Immunol.">
        <title>Early steps in the European eel (Anguilla anguilla)-Vibrio vulnificus interaction in the gills: Role of the RtxA13 toxin.</title>
        <authorList>
            <person name="Callol A."/>
            <person name="Pajuelo D."/>
            <person name="Ebbesson L."/>
            <person name="Teles M."/>
            <person name="MacKenzie S."/>
            <person name="Amaro C."/>
        </authorList>
    </citation>
    <scope>NUCLEOTIDE SEQUENCE</scope>
</reference>
<feature type="transmembrane region" description="Helical" evidence="1">
    <location>
        <begin position="20"/>
        <end position="40"/>
    </location>
</feature>